<protein>
    <submittedName>
        <fullName evidence="5">Transcriptional regulator, LuxR family protein</fullName>
    </submittedName>
</protein>
<dbReference type="PRINTS" id="PR00038">
    <property type="entry name" value="HTHLUXR"/>
</dbReference>
<evidence type="ECO:0000256" key="2">
    <source>
        <dbReference type="PROSITE-ProRule" id="PRU00169"/>
    </source>
</evidence>
<gene>
    <name evidence="5" type="ORF">DB32_001479</name>
</gene>
<accession>A0A0F6W0I8</accession>
<dbReference type="InterPro" id="IPR016032">
    <property type="entry name" value="Sig_transdc_resp-reg_C-effctor"/>
</dbReference>
<evidence type="ECO:0000259" key="4">
    <source>
        <dbReference type="PROSITE" id="PS50110"/>
    </source>
</evidence>
<feature type="modified residue" description="4-aspartylphosphate" evidence="2">
    <location>
        <position position="38"/>
    </location>
</feature>
<dbReference type="AlphaFoldDB" id="A0A0F6W0I8"/>
<evidence type="ECO:0000313" key="5">
    <source>
        <dbReference type="EMBL" id="AKF04330.1"/>
    </source>
</evidence>
<dbReference type="Proteomes" id="UP000034883">
    <property type="component" value="Chromosome"/>
</dbReference>
<dbReference type="CDD" id="cd06170">
    <property type="entry name" value="LuxR_C_like"/>
    <property type="match status" value="1"/>
</dbReference>
<dbReference type="Gene3D" id="3.40.50.2300">
    <property type="match status" value="1"/>
</dbReference>
<sequence>MMLEGTGQFAQCHERASLAAGLDAARTIGSALGLVLLDPGLPDADGLGGLARFLEVVPDVPIVLVSGGDDASFIDAAFARGARGYVPKSSSAPALRAAIDVVLRGELYVPPHVLPSRARAPRAVPSDAPVARLTPRQADVLVLLARGLANKEIADALQMSASTVRVHVSAILKLLGAENRTQAATSHTAQILLGASDSRRG</sequence>
<name>A0A0F6W0I8_9BACT</name>
<dbReference type="GO" id="GO:0003677">
    <property type="term" value="F:DNA binding"/>
    <property type="evidence" value="ECO:0007669"/>
    <property type="project" value="UniProtKB-KW"/>
</dbReference>
<dbReference type="SMART" id="SM00421">
    <property type="entry name" value="HTH_LUXR"/>
    <property type="match status" value="1"/>
</dbReference>
<organism evidence="5 6">
    <name type="scientific">Sandaracinus amylolyticus</name>
    <dbReference type="NCBI Taxonomy" id="927083"/>
    <lineage>
        <taxon>Bacteria</taxon>
        <taxon>Pseudomonadati</taxon>
        <taxon>Myxococcota</taxon>
        <taxon>Polyangia</taxon>
        <taxon>Polyangiales</taxon>
        <taxon>Sandaracinaceae</taxon>
        <taxon>Sandaracinus</taxon>
    </lineage>
</organism>
<dbReference type="PROSITE" id="PS50110">
    <property type="entry name" value="RESPONSE_REGULATORY"/>
    <property type="match status" value="1"/>
</dbReference>
<dbReference type="EMBL" id="CP011125">
    <property type="protein sequence ID" value="AKF04330.1"/>
    <property type="molecule type" value="Genomic_DNA"/>
</dbReference>
<dbReference type="PANTHER" id="PTHR45566">
    <property type="entry name" value="HTH-TYPE TRANSCRIPTIONAL REGULATOR YHJB-RELATED"/>
    <property type="match status" value="1"/>
</dbReference>
<keyword evidence="1" id="KW-0238">DNA-binding</keyword>
<evidence type="ECO:0000313" key="6">
    <source>
        <dbReference type="Proteomes" id="UP000034883"/>
    </source>
</evidence>
<evidence type="ECO:0000259" key="3">
    <source>
        <dbReference type="PROSITE" id="PS50043"/>
    </source>
</evidence>
<dbReference type="InterPro" id="IPR011006">
    <property type="entry name" value="CheY-like_superfamily"/>
</dbReference>
<dbReference type="InterPro" id="IPR000792">
    <property type="entry name" value="Tscrpt_reg_LuxR_C"/>
</dbReference>
<dbReference type="InterPro" id="IPR051015">
    <property type="entry name" value="EvgA-like"/>
</dbReference>
<evidence type="ECO:0000256" key="1">
    <source>
        <dbReference type="ARBA" id="ARBA00023125"/>
    </source>
</evidence>
<dbReference type="GO" id="GO:0000160">
    <property type="term" value="P:phosphorelay signal transduction system"/>
    <property type="evidence" value="ECO:0007669"/>
    <property type="project" value="InterPro"/>
</dbReference>
<dbReference type="InterPro" id="IPR001789">
    <property type="entry name" value="Sig_transdc_resp-reg_receiver"/>
</dbReference>
<dbReference type="KEGG" id="samy:DB32_001479"/>
<dbReference type="STRING" id="927083.DB32_001479"/>
<keyword evidence="2" id="KW-0597">Phosphoprotein</keyword>
<dbReference type="PANTHER" id="PTHR45566:SF1">
    <property type="entry name" value="HTH-TYPE TRANSCRIPTIONAL REGULATOR YHJB-RELATED"/>
    <property type="match status" value="1"/>
</dbReference>
<proteinExistence type="predicted"/>
<dbReference type="Pfam" id="PF00072">
    <property type="entry name" value="Response_reg"/>
    <property type="match status" value="1"/>
</dbReference>
<dbReference type="SUPFAM" id="SSF52172">
    <property type="entry name" value="CheY-like"/>
    <property type="match status" value="1"/>
</dbReference>
<dbReference type="PROSITE" id="PS50043">
    <property type="entry name" value="HTH_LUXR_2"/>
    <property type="match status" value="1"/>
</dbReference>
<dbReference type="Pfam" id="PF00196">
    <property type="entry name" value="GerE"/>
    <property type="match status" value="1"/>
</dbReference>
<keyword evidence="6" id="KW-1185">Reference proteome</keyword>
<feature type="domain" description="HTH luxR-type" evidence="3">
    <location>
        <begin position="126"/>
        <end position="191"/>
    </location>
</feature>
<dbReference type="GO" id="GO:0006355">
    <property type="term" value="P:regulation of DNA-templated transcription"/>
    <property type="evidence" value="ECO:0007669"/>
    <property type="project" value="InterPro"/>
</dbReference>
<dbReference type="SUPFAM" id="SSF46894">
    <property type="entry name" value="C-terminal effector domain of the bipartite response regulators"/>
    <property type="match status" value="1"/>
</dbReference>
<feature type="domain" description="Response regulatory" evidence="4">
    <location>
        <begin position="1"/>
        <end position="103"/>
    </location>
</feature>
<reference evidence="5 6" key="1">
    <citation type="submission" date="2015-03" db="EMBL/GenBank/DDBJ databases">
        <title>Genome assembly of Sandaracinus amylolyticus DSM 53668.</title>
        <authorList>
            <person name="Sharma G."/>
            <person name="Subramanian S."/>
        </authorList>
    </citation>
    <scope>NUCLEOTIDE SEQUENCE [LARGE SCALE GENOMIC DNA]</scope>
    <source>
        <strain evidence="5 6">DSM 53668</strain>
    </source>
</reference>